<accession>C6MAU9</accession>
<dbReference type="AlphaFoldDB" id="C6MAU9"/>
<proteinExistence type="predicted"/>
<organism evidence="1 2">
    <name type="scientific">Neisseria sicca ATCC 29256</name>
    <dbReference type="NCBI Taxonomy" id="547045"/>
    <lineage>
        <taxon>Bacteria</taxon>
        <taxon>Pseudomonadati</taxon>
        <taxon>Pseudomonadota</taxon>
        <taxon>Betaproteobacteria</taxon>
        <taxon>Neisseriales</taxon>
        <taxon>Neisseriaceae</taxon>
        <taxon>Neisseria</taxon>
    </lineage>
</organism>
<name>C6MAU9_NEISI</name>
<reference evidence="1" key="1">
    <citation type="submission" date="2009-07" db="EMBL/GenBank/DDBJ databases">
        <authorList>
            <person name="Weinstock G."/>
            <person name="Sodergren E."/>
            <person name="Clifton S."/>
            <person name="Fulton L."/>
            <person name="Fulton B."/>
            <person name="Courtney L."/>
            <person name="Fronick C."/>
            <person name="Harrison M."/>
            <person name="Strong C."/>
            <person name="Farmer C."/>
            <person name="Delahaunty K."/>
            <person name="Markovic C."/>
            <person name="Hall O."/>
            <person name="Minx P."/>
            <person name="Tomlinson C."/>
            <person name="Mitreva M."/>
            <person name="Nelson J."/>
            <person name="Hou S."/>
            <person name="Wollam A."/>
            <person name="Pepin K.H."/>
            <person name="Johnson M."/>
            <person name="Bhonagiri V."/>
            <person name="Nash W.E."/>
            <person name="Warren W."/>
            <person name="Chinwalla A."/>
            <person name="Mardis E.R."/>
            <person name="Wilson R.K."/>
        </authorList>
    </citation>
    <scope>NUCLEOTIDE SEQUENCE [LARGE SCALE GENOMIC DNA]</scope>
    <source>
        <strain evidence="1">ATCC 29256</strain>
    </source>
</reference>
<dbReference type="Proteomes" id="UP000005365">
    <property type="component" value="Unassembled WGS sequence"/>
</dbReference>
<dbReference type="EMBL" id="ACKO02000047">
    <property type="protein sequence ID" value="EET42572.1"/>
    <property type="molecule type" value="Genomic_DNA"/>
</dbReference>
<gene>
    <name evidence="1" type="ORF">NEISICOT_03681</name>
</gene>
<sequence>MDFVQCHQGDDDAAACRGVEHFEIFFAVAGDVMLAVVAFVFGNAAGEHAYAAAAQVAGTVLLDRGVDEGVHQGNGQAVAVAGIGLDVGEQFQAIYGLLEPFEQVGDFDGRA</sequence>
<comment type="caution">
    <text evidence="1">The sequence shown here is derived from an EMBL/GenBank/DDBJ whole genome shotgun (WGS) entry which is preliminary data.</text>
</comment>
<keyword evidence="2" id="KW-1185">Reference proteome</keyword>
<evidence type="ECO:0000313" key="2">
    <source>
        <dbReference type="Proteomes" id="UP000005365"/>
    </source>
</evidence>
<evidence type="ECO:0000313" key="1">
    <source>
        <dbReference type="EMBL" id="EET42572.1"/>
    </source>
</evidence>
<protein>
    <submittedName>
        <fullName evidence="1">Uncharacterized protein</fullName>
    </submittedName>
</protein>